<dbReference type="GO" id="GO:0047974">
    <property type="term" value="F:guanosine deaminase activity"/>
    <property type="evidence" value="ECO:0007669"/>
    <property type="project" value="TreeGrafter"/>
</dbReference>
<evidence type="ECO:0000256" key="2">
    <source>
        <dbReference type="ARBA" id="ARBA00022833"/>
    </source>
</evidence>
<keyword evidence="5" id="KW-1185">Reference proteome</keyword>
<dbReference type="CDD" id="cd01285">
    <property type="entry name" value="nucleoside_deaminase"/>
    <property type="match status" value="1"/>
</dbReference>
<dbReference type="Gene3D" id="3.40.140.10">
    <property type="entry name" value="Cytidine Deaminase, domain 2"/>
    <property type="match status" value="1"/>
</dbReference>
<dbReference type="GO" id="GO:0008270">
    <property type="term" value="F:zinc ion binding"/>
    <property type="evidence" value="ECO:0007669"/>
    <property type="project" value="InterPro"/>
</dbReference>
<dbReference type="Proteomes" id="UP000198855">
    <property type="component" value="Unassembled WGS sequence"/>
</dbReference>
<dbReference type="RefSeq" id="WP_091186496.1">
    <property type="nucleotide sequence ID" value="NZ_FOMT01000003.1"/>
</dbReference>
<proteinExistence type="predicted"/>
<dbReference type="STRING" id="1045775.SAMN05216378_3033"/>
<dbReference type="PROSITE" id="PS00903">
    <property type="entry name" value="CYT_DCMP_DEAMINASES_1"/>
    <property type="match status" value="1"/>
</dbReference>
<dbReference type="SUPFAM" id="SSF53927">
    <property type="entry name" value="Cytidine deaminase-like"/>
    <property type="match status" value="1"/>
</dbReference>
<dbReference type="Pfam" id="PF00383">
    <property type="entry name" value="dCMP_cyt_deam_1"/>
    <property type="match status" value="1"/>
</dbReference>
<dbReference type="AlphaFoldDB" id="A0A1I2ABD0"/>
<dbReference type="InterPro" id="IPR016193">
    <property type="entry name" value="Cytidine_deaminase-like"/>
</dbReference>
<protein>
    <submittedName>
        <fullName evidence="4">tRNA(Arg) A34 adenosine deaminase TadA</fullName>
    </submittedName>
</protein>
<dbReference type="EMBL" id="FOMT01000003">
    <property type="protein sequence ID" value="SFE41334.1"/>
    <property type="molecule type" value="Genomic_DNA"/>
</dbReference>
<accession>A0A1I2ABD0</accession>
<evidence type="ECO:0000259" key="3">
    <source>
        <dbReference type="PROSITE" id="PS51747"/>
    </source>
</evidence>
<keyword evidence="2" id="KW-0862">Zinc</keyword>
<dbReference type="GO" id="GO:0006152">
    <property type="term" value="P:purine nucleoside catabolic process"/>
    <property type="evidence" value="ECO:0007669"/>
    <property type="project" value="TreeGrafter"/>
</dbReference>
<dbReference type="InterPro" id="IPR016192">
    <property type="entry name" value="APOBEC/CMP_deaminase_Zn-bd"/>
</dbReference>
<reference evidence="5" key="1">
    <citation type="submission" date="2016-10" db="EMBL/GenBank/DDBJ databases">
        <authorList>
            <person name="Varghese N."/>
            <person name="Submissions S."/>
        </authorList>
    </citation>
    <scope>NUCLEOTIDE SEQUENCE [LARGE SCALE GENOMIC DNA]</scope>
    <source>
        <strain evidence="5">CGMCC 1.10784</strain>
    </source>
</reference>
<dbReference type="PANTHER" id="PTHR11079:SF161">
    <property type="entry name" value="CMP_DCMP-TYPE DEAMINASE DOMAIN-CONTAINING PROTEIN"/>
    <property type="match status" value="1"/>
</dbReference>
<evidence type="ECO:0000313" key="4">
    <source>
        <dbReference type="EMBL" id="SFE41334.1"/>
    </source>
</evidence>
<organism evidence="4 5">
    <name type="scientific">Paenibacillus catalpae</name>
    <dbReference type="NCBI Taxonomy" id="1045775"/>
    <lineage>
        <taxon>Bacteria</taxon>
        <taxon>Bacillati</taxon>
        <taxon>Bacillota</taxon>
        <taxon>Bacilli</taxon>
        <taxon>Bacillales</taxon>
        <taxon>Paenibacillaceae</taxon>
        <taxon>Paenibacillus</taxon>
    </lineage>
</organism>
<dbReference type="PROSITE" id="PS51747">
    <property type="entry name" value="CYT_DCMP_DEAMINASES_2"/>
    <property type="match status" value="1"/>
</dbReference>
<gene>
    <name evidence="4" type="ORF">SAMN05216378_3033</name>
</gene>
<evidence type="ECO:0000313" key="5">
    <source>
        <dbReference type="Proteomes" id="UP000198855"/>
    </source>
</evidence>
<evidence type="ECO:0000256" key="1">
    <source>
        <dbReference type="ARBA" id="ARBA00022723"/>
    </source>
</evidence>
<dbReference type="OrthoDB" id="9802676at2"/>
<sequence>MKHDHAYYLKYCIEVSRKSRENGNTPFGAILVNEQGEIVLEQENVEITEKRCTGHAETALMEKASHQYPHHDLWNYTLYTTFEPCAMCSGAIYWGNVGKVVYAATEEALLKMTGDHEQNPTFNLPCRDIFDKGQKPIEVIGPFPELEEEVVAVHKGYWN</sequence>
<dbReference type="InterPro" id="IPR002125">
    <property type="entry name" value="CMP_dCMP_dom"/>
</dbReference>
<keyword evidence="1" id="KW-0479">Metal-binding</keyword>
<feature type="domain" description="CMP/dCMP-type deaminase" evidence="3">
    <location>
        <begin position="3"/>
        <end position="117"/>
    </location>
</feature>
<name>A0A1I2ABD0_9BACL</name>
<dbReference type="PANTHER" id="PTHR11079">
    <property type="entry name" value="CYTOSINE DEAMINASE FAMILY MEMBER"/>
    <property type="match status" value="1"/>
</dbReference>